<feature type="binding site" evidence="11">
    <location>
        <position position="243"/>
    </location>
    <ligand>
        <name>glycerol</name>
        <dbReference type="ChEBI" id="CHEBI:17754"/>
    </ligand>
</feature>
<dbReference type="RefSeq" id="WP_183673491.1">
    <property type="nucleotide sequence ID" value="NZ_CBCRYX010000002.1"/>
</dbReference>
<feature type="binding site" evidence="11">
    <location>
        <position position="11"/>
    </location>
    <ligand>
        <name>ATP</name>
        <dbReference type="ChEBI" id="CHEBI:30616"/>
    </ligand>
</feature>
<evidence type="ECO:0000256" key="10">
    <source>
        <dbReference type="ARBA" id="ARBA00063665"/>
    </source>
</evidence>
<dbReference type="GO" id="GO:0006072">
    <property type="term" value="P:glycerol-3-phosphate metabolic process"/>
    <property type="evidence" value="ECO:0007669"/>
    <property type="project" value="InterPro"/>
</dbReference>
<comment type="catalytic activity">
    <reaction evidence="8 11">
        <text>glycerol + ATP = sn-glycerol 3-phosphate + ADP + H(+)</text>
        <dbReference type="Rhea" id="RHEA:21644"/>
        <dbReference type="ChEBI" id="CHEBI:15378"/>
        <dbReference type="ChEBI" id="CHEBI:17754"/>
        <dbReference type="ChEBI" id="CHEBI:30616"/>
        <dbReference type="ChEBI" id="CHEBI:57597"/>
        <dbReference type="ChEBI" id="CHEBI:456216"/>
        <dbReference type="EC" id="2.7.1.30"/>
    </reaction>
</comment>
<dbReference type="PIRSF" id="PIRSF000538">
    <property type="entry name" value="GlpK"/>
    <property type="match status" value="1"/>
</dbReference>
<feature type="binding site" evidence="11">
    <location>
        <position position="265"/>
    </location>
    <ligand>
        <name>ATP</name>
        <dbReference type="ChEBI" id="CHEBI:30616"/>
    </ligand>
</feature>
<feature type="binding site" evidence="11">
    <location>
        <position position="243"/>
    </location>
    <ligand>
        <name>sn-glycerol 3-phosphate</name>
        <dbReference type="ChEBI" id="CHEBI:57597"/>
    </ligand>
</feature>
<dbReference type="GO" id="GO:0004370">
    <property type="term" value="F:glycerol kinase activity"/>
    <property type="evidence" value="ECO:0007669"/>
    <property type="project" value="UniProtKB-UniRule"/>
</dbReference>
<feature type="binding site" evidence="11">
    <location>
        <position position="11"/>
    </location>
    <ligand>
        <name>ADP</name>
        <dbReference type="ChEBI" id="CHEBI:456216"/>
    </ligand>
</feature>
<keyword evidence="6 11" id="KW-0319">Glycerol metabolism</keyword>
<dbReference type="PANTHER" id="PTHR10196:SF69">
    <property type="entry name" value="GLYCEROL KINASE"/>
    <property type="match status" value="1"/>
</dbReference>
<feature type="binding site" evidence="11">
    <location>
        <position position="81"/>
    </location>
    <ligand>
        <name>glycerol</name>
        <dbReference type="ChEBI" id="CHEBI:17754"/>
    </ligand>
</feature>
<dbReference type="EMBL" id="JACHHF010000003">
    <property type="protein sequence ID" value="MBB5175836.1"/>
    <property type="molecule type" value="Genomic_DNA"/>
</dbReference>
<evidence type="ECO:0000256" key="11">
    <source>
        <dbReference type="HAMAP-Rule" id="MF_00186"/>
    </source>
</evidence>
<evidence type="ECO:0000313" key="16">
    <source>
        <dbReference type="Proteomes" id="UP000579136"/>
    </source>
</evidence>
<dbReference type="Gene3D" id="3.30.420.40">
    <property type="match status" value="2"/>
</dbReference>
<dbReference type="SUPFAM" id="SSF53067">
    <property type="entry name" value="Actin-like ATPase domain"/>
    <property type="match status" value="2"/>
</dbReference>
<dbReference type="EC" id="2.7.1.30" evidence="11"/>
<protein>
    <recommendedName>
        <fullName evidence="11">Glycerol kinase</fullName>
        <ecNumber evidence="11">2.7.1.30</ecNumber>
    </recommendedName>
    <alternativeName>
        <fullName evidence="11">ATP:glycerol 3-phosphotransferase</fullName>
    </alternativeName>
    <alternativeName>
        <fullName evidence="11">Glycerokinase</fullName>
        <shortName evidence="11">GK</shortName>
    </alternativeName>
</protein>
<feature type="binding site" evidence="11">
    <location>
        <position position="265"/>
    </location>
    <ligand>
        <name>ADP</name>
        <dbReference type="ChEBI" id="CHEBI:456216"/>
    </ligand>
</feature>
<evidence type="ECO:0000313" key="15">
    <source>
        <dbReference type="EMBL" id="MBB5175836.1"/>
    </source>
</evidence>
<keyword evidence="11" id="KW-0597">Phosphoprotein</keyword>
<comment type="similarity">
    <text evidence="2 11 12">Belongs to the FGGY kinase family.</text>
</comment>
<feature type="binding site" evidence="11">
    <location>
        <position position="309"/>
    </location>
    <ligand>
        <name>ADP</name>
        <dbReference type="ChEBI" id="CHEBI:456216"/>
    </ligand>
</feature>
<evidence type="ECO:0000256" key="5">
    <source>
        <dbReference type="ARBA" id="ARBA00022777"/>
    </source>
</evidence>
<feature type="binding site" evidence="11">
    <location>
        <position position="15"/>
    </location>
    <ligand>
        <name>ADP</name>
        <dbReference type="ChEBI" id="CHEBI:456216"/>
    </ligand>
</feature>
<name>A0A9Q2CYF4_9STAP</name>
<feature type="binding site" evidence="11">
    <location>
        <position position="409"/>
    </location>
    <ligand>
        <name>ADP</name>
        <dbReference type="ChEBI" id="CHEBI:456216"/>
    </ligand>
</feature>
<comment type="PTM">
    <text evidence="11">The phosphoenolpyruvate-dependent sugar phosphotransferase system (PTS), including enzyme I, and histidine-containing protein (HPr) are required for the phosphorylation, which leads to the activation of the enzyme.</text>
</comment>
<reference evidence="15 16" key="1">
    <citation type="submission" date="2020-08" db="EMBL/GenBank/DDBJ databases">
        <title>Genomic Encyclopedia of Type Strains, Phase IV (KMG-IV): sequencing the most valuable type-strain genomes for metagenomic binning, comparative biology and taxonomic classification.</title>
        <authorList>
            <person name="Goeker M."/>
        </authorList>
    </citation>
    <scope>NUCLEOTIDE SEQUENCE [LARGE SCALE GENOMIC DNA]</scope>
    <source>
        <strain evidence="15 16">DSM 19163</strain>
    </source>
</reference>
<dbReference type="PROSITE" id="PS00445">
    <property type="entry name" value="FGGY_KINASES_2"/>
    <property type="match status" value="1"/>
</dbReference>
<comment type="function">
    <text evidence="9 11">Key enzyme in the regulation of glycerol uptake and metabolism. Catalyzes the phosphorylation of glycerol to yield sn-glycerol 3-phosphate.</text>
</comment>
<gene>
    <name evidence="11" type="primary">glpK</name>
    <name evidence="15" type="ORF">HNQ45_000711</name>
</gene>
<keyword evidence="3 11" id="KW-0808">Transferase</keyword>
<dbReference type="CDD" id="cd07786">
    <property type="entry name" value="FGGY_EcGK_like"/>
    <property type="match status" value="1"/>
</dbReference>
<dbReference type="PANTHER" id="PTHR10196">
    <property type="entry name" value="SUGAR KINASE"/>
    <property type="match status" value="1"/>
</dbReference>
<keyword evidence="7 11" id="KW-0067">ATP-binding</keyword>
<feature type="binding site" evidence="11">
    <location>
        <position position="12"/>
    </location>
    <ligand>
        <name>ATP</name>
        <dbReference type="ChEBI" id="CHEBI:30616"/>
    </ligand>
</feature>
<evidence type="ECO:0000256" key="7">
    <source>
        <dbReference type="ARBA" id="ARBA00022840"/>
    </source>
</evidence>
<dbReference type="FunFam" id="3.30.420.40:FF:000007">
    <property type="entry name" value="Glycerol kinase"/>
    <property type="match status" value="1"/>
</dbReference>
<evidence type="ECO:0000256" key="6">
    <source>
        <dbReference type="ARBA" id="ARBA00022798"/>
    </source>
</evidence>
<evidence type="ECO:0000259" key="14">
    <source>
        <dbReference type="Pfam" id="PF02782"/>
    </source>
</evidence>
<dbReference type="Proteomes" id="UP000579136">
    <property type="component" value="Unassembled WGS sequence"/>
</dbReference>
<dbReference type="FunFam" id="3.30.420.40:FF:000008">
    <property type="entry name" value="Glycerol kinase"/>
    <property type="match status" value="1"/>
</dbReference>
<feature type="binding site" evidence="11">
    <location>
        <position position="309"/>
    </location>
    <ligand>
        <name>ATP</name>
        <dbReference type="ChEBI" id="CHEBI:30616"/>
    </ligand>
</feature>
<dbReference type="InterPro" id="IPR018484">
    <property type="entry name" value="FGGY_N"/>
</dbReference>
<evidence type="ECO:0000256" key="4">
    <source>
        <dbReference type="ARBA" id="ARBA00022741"/>
    </source>
</evidence>
<feature type="binding site" evidence="11">
    <location>
        <position position="13"/>
    </location>
    <ligand>
        <name>ATP</name>
        <dbReference type="ChEBI" id="CHEBI:30616"/>
    </ligand>
</feature>
<feature type="binding site" evidence="11">
    <location>
        <position position="82"/>
    </location>
    <ligand>
        <name>glycerol</name>
        <dbReference type="ChEBI" id="CHEBI:17754"/>
    </ligand>
</feature>
<keyword evidence="16" id="KW-1185">Reference proteome</keyword>
<evidence type="ECO:0000256" key="2">
    <source>
        <dbReference type="ARBA" id="ARBA00009156"/>
    </source>
</evidence>
<evidence type="ECO:0000259" key="13">
    <source>
        <dbReference type="Pfam" id="PF00370"/>
    </source>
</evidence>
<organism evidence="15 16">
    <name type="scientific">Nosocomiicoccus ampullae</name>
    <dbReference type="NCBI Taxonomy" id="489910"/>
    <lineage>
        <taxon>Bacteria</taxon>
        <taxon>Bacillati</taxon>
        <taxon>Bacillota</taxon>
        <taxon>Bacilli</taxon>
        <taxon>Bacillales</taxon>
        <taxon>Staphylococcaceae</taxon>
        <taxon>Nosocomiicoccus</taxon>
    </lineage>
</organism>
<comment type="pathway">
    <text evidence="1 11">Polyol metabolism; glycerol degradation via glycerol kinase pathway; sn-glycerol 3-phosphate from glycerol: step 1/1.</text>
</comment>
<dbReference type="AlphaFoldDB" id="A0A9Q2CYF4"/>
<accession>A0A9Q2CYF4</accession>
<dbReference type="InterPro" id="IPR000577">
    <property type="entry name" value="Carb_kinase_FGGY"/>
</dbReference>
<feature type="binding site" evidence="11">
    <location>
        <position position="313"/>
    </location>
    <ligand>
        <name>ATP</name>
        <dbReference type="ChEBI" id="CHEBI:30616"/>
    </ligand>
</feature>
<evidence type="ECO:0000256" key="3">
    <source>
        <dbReference type="ARBA" id="ARBA00022679"/>
    </source>
</evidence>
<feature type="binding site" evidence="11">
    <location>
        <position position="409"/>
    </location>
    <ligand>
        <name>ATP</name>
        <dbReference type="ChEBI" id="CHEBI:30616"/>
    </ligand>
</feature>
<feature type="binding site" evidence="11">
    <location>
        <position position="11"/>
    </location>
    <ligand>
        <name>sn-glycerol 3-phosphate</name>
        <dbReference type="ChEBI" id="CHEBI:57597"/>
    </ligand>
</feature>
<sequence>MSYILSIDQGTTSTRAVLVNKDGNIEATAQMEFNQYFPHSGWVEHNANEIWSSVLSVIAQLLGDNNLSTDEIKGVGITNQRETTVVWNKHTGLPVYNAIVWQSRQTDEIIENLRDAGYEDLFREKTGLVLDPYFSATKVRFILDEVDGAQEMAENGDLLFGTIDSWIIWKLTSGQTHVTDVTNASRTMLFNINTLDWDDEILNILNIPRKMLPKVKSSSEIYAFTDAGHFFGERVPISGIAGDQQAALFGQTCFECGEAKNTYGTGCFLLLNTGDELKRSNHGLISTIAYQLKDEPVKYALEGSIFVAGSAVQWLRDEMMFFDDAKTSEVFAKNIEDTDVYVVPAFTGLGAPHWNMHARGAMFGITRGTSREEITRATLESLAYQTSDVLEAMRQDSDTNIKRLNVDGGASANDFLMQFQSDLLKCTVERPTYLESTALGAAFLAGLAVGFFESKDSLKKLKSVDKTFNPSMNEELRERKYDGWKRAVKATEYFSN</sequence>
<keyword evidence="4 11" id="KW-0547">Nucleotide-binding</keyword>
<dbReference type="Pfam" id="PF00370">
    <property type="entry name" value="FGGY_N"/>
    <property type="match status" value="1"/>
</dbReference>
<dbReference type="HAMAP" id="MF_00186">
    <property type="entry name" value="Glycerol_kin"/>
    <property type="match status" value="1"/>
</dbReference>
<feature type="binding site" evidence="11">
    <location>
        <position position="413"/>
    </location>
    <ligand>
        <name>ADP</name>
        <dbReference type="ChEBI" id="CHEBI:456216"/>
    </ligand>
</feature>
<dbReference type="InterPro" id="IPR018485">
    <property type="entry name" value="FGGY_C"/>
</dbReference>
<feature type="modified residue" description="Phosphohistidine; by HPr" evidence="11">
    <location>
        <position position="229"/>
    </location>
</feature>
<evidence type="ECO:0000256" key="1">
    <source>
        <dbReference type="ARBA" id="ARBA00005190"/>
    </source>
</evidence>
<dbReference type="InterPro" id="IPR018483">
    <property type="entry name" value="Carb_kinase_FGGY_CS"/>
</dbReference>
<evidence type="ECO:0000256" key="9">
    <source>
        <dbReference type="ARBA" id="ARBA00054633"/>
    </source>
</evidence>
<dbReference type="GO" id="GO:0019563">
    <property type="term" value="P:glycerol catabolic process"/>
    <property type="evidence" value="ECO:0007669"/>
    <property type="project" value="UniProtKB-UniRule"/>
</dbReference>
<dbReference type="NCBIfam" id="TIGR01311">
    <property type="entry name" value="glycerol_kin"/>
    <property type="match status" value="1"/>
</dbReference>
<dbReference type="InterPro" id="IPR043129">
    <property type="entry name" value="ATPase_NBD"/>
</dbReference>
<dbReference type="GO" id="GO:0005829">
    <property type="term" value="C:cytosol"/>
    <property type="evidence" value="ECO:0007669"/>
    <property type="project" value="TreeGrafter"/>
</dbReference>
<feature type="binding site" evidence="11">
    <location>
        <position position="82"/>
    </location>
    <ligand>
        <name>sn-glycerol 3-phosphate</name>
        <dbReference type="ChEBI" id="CHEBI:57597"/>
    </ligand>
</feature>
<evidence type="ECO:0000256" key="8">
    <source>
        <dbReference type="ARBA" id="ARBA00052101"/>
    </source>
</evidence>
<feature type="domain" description="Carbohydrate kinase FGGY N-terminal" evidence="13">
    <location>
        <begin position="3"/>
        <end position="250"/>
    </location>
</feature>
<comment type="activity regulation">
    <text evidence="11">Activated by phosphorylation and inhibited by fructose 1,6-bisphosphate (FBP).</text>
</comment>
<evidence type="ECO:0000256" key="12">
    <source>
        <dbReference type="RuleBase" id="RU003733"/>
    </source>
</evidence>
<keyword evidence="5 11" id="KW-0418">Kinase</keyword>
<dbReference type="Pfam" id="PF02782">
    <property type="entry name" value="FGGY_C"/>
    <property type="match status" value="1"/>
</dbReference>
<dbReference type="NCBIfam" id="NF000756">
    <property type="entry name" value="PRK00047.1"/>
    <property type="match status" value="1"/>
</dbReference>
<dbReference type="InterPro" id="IPR005999">
    <property type="entry name" value="Glycerol_kin"/>
</dbReference>
<comment type="subunit">
    <text evidence="10 11">Homotetramer and homodimer (in equilibrium).</text>
</comment>
<feature type="binding site" evidence="11">
    <location>
        <position position="133"/>
    </location>
    <ligand>
        <name>glycerol</name>
        <dbReference type="ChEBI" id="CHEBI:17754"/>
    </ligand>
</feature>
<feature type="binding site" evidence="11">
    <location>
        <position position="244"/>
    </location>
    <ligand>
        <name>glycerol</name>
        <dbReference type="ChEBI" id="CHEBI:17754"/>
    </ligand>
</feature>
<feature type="binding site" evidence="11">
    <location>
        <position position="133"/>
    </location>
    <ligand>
        <name>sn-glycerol 3-phosphate</name>
        <dbReference type="ChEBI" id="CHEBI:57597"/>
    </ligand>
</feature>
<feature type="domain" description="Carbohydrate kinase FGGY C-terminal" evidence="14">
    <location>
        <begin position="260"/>
        <end position="448"/>
    </location>
</feature>
<feature type="binding site" evidence="11">
    <location>
        <position position="81"/>
    </location>
    <ligand>
        <name>sn-glycerol 3-phosphate</name>
        <dbReference type="ChEBI" id="CHEBI:57597"/>
    </ligand>
</feature>
<dbReference type="GO" id="GO:0005524">
    <property type="term" value="F:ATP binding"/>
    <property type="evidence" value="ECO:0007669"/>
    <property type="project" value="UniProtKB-UniRule"/>
</dbReference>
<proteinExistence type="inferred from homology"/>
<comment type="caution">
    <text evidence="15">The sequence shown here is derived from an EMBL/GenBank/DDBJ whole genome shotgun (WGS) entry which is preliminary data.</text>
</comment>